<dbReference type="SUPFAM" id="SSF50475">
    <property type="entry name" value="FMN-binding split barrel"/>
    <property type="match status" value="1"/>
</dbReference>
<organism evidence="2 3">
    <name type="scientific">Mycolicibacterium confluentis</name>
    <dbReference type="NCBI Taxonomy" id="28047"/>
    <lineage>
        <taxon>Bacteria</taxon>
        <taxon>Bacillati</taxon>
        <taxon>Actinomycetota</taxon>
        <taxon>Actinomycetes</taxon>
        <taxon>Mycobacteriales</taxon>
        <taxon>Mycobacteriaceae</taxon>
        <taxon>Mycolicibacterium</taxon>
    </lineage>
</organism>
<gene>
    <name evidence="2" type="ORF">MCNF_55300</name>
</gene>
<keyword evidence="3" id="KW-1185">Reference proteome</keyword>
<evidence type="ECO:0000256" key="1">
    <source>
        <dbReference type="ARBA" id="ARBA00023002"/>
    </source>
</evidence>
<evidence type="ECO:0000313" key="2">
    <source>
        <dbReference type="EMBL" id="BBZ36925.1"/>
    </source>
</evidence>
<dbReference type="InterPro" id="IPR012349">
    <property type="entry name" value="Split_barrel_FMN-bd"/>
</dbReference>
<proteinExistence type="predicted"/>
<keyword evidence="1" id="KW-0560">Oxidoreductase</keyword>
<accession>A0A7I7Y5G4</accession>
<name>A0A7I7Y5G4_9MYCO</name>
<dbReference type="PANTHER" id="PTHR35176:SF6">
    <property type="entry name" value="HEME OXYGENASE HI_0854-RELATED"/>
    <property type="match status" value="1"/>
</dbReference>
<dbReference type="PANTHER" id="PTHR35176">
    <property type="entry name" value="HEME OXYGENASE HI_0854-RELATED"/>
    <property type="match status" value="1"/>
</dbReference>
<reference evidence="2" key="1">
    <citation type="journal article" date="2019" name="Emerg. Microbes Infect.">
        <title>Comprehensive subspecies identification of 175 nontuberculous mycobacteria species based on 7547 genomic profiles.</title>
        <authorList>
            <person name="Matsumoto Y."/>
            <person name="Kinjo T."/>
            <person name="Motooka D."/>
            <person name="Nabeya D."/>
            <person name="Jung N."/>
            <person name="Uechi K."/>
            <person name="Horii T."/>
            <person name="Iida T."/>
            <person name="Fujita J."/>
            <person name="Nakamura S."/>
        </authorList>
    </citation>
    <scope>NUCLEOTIDE SEQUENCE [LARGE SCALE GENOMIC DNA]</scope>
    <source>
        <strain evidence="2">JCM 13671</strain>
    </source>
</reference>
<dbReference type="EMBL" id="AP022612">
    <property type="protein sequence ID" value="BBZ36925.1"/>
    <property type="molecule type" value="Genomic_DNA"/>
</dbReference>
<dbReference type="OrthoDB" id="5242787at2"/>
<dbReference type="GO" id="GO:0016627">
    <property type="term" value="F:oxidoreductase activity, acting on the CH-CH group of donors"/>
    <property type="evidence" value="ECO:0007669"/>
    <property type="project" value="TreeGrafter"/>
</dbReference>
<dbReference type="GO" id="GO:0070967">
    <property type="term" value="F:coenzyme F420 binding"/>
    <property type="evidence" value="ECO:0007669"/>
    <property type="project" value="TreeGrafter"/>
</dbReference>
<dbReference type="InterPro" id="IPR052019">
    <property type="entry name" value="F420H2_bilvrd_red/Heme_oxyg"/>
</dbReference>
<dbReference type="RefSeq" id="WP_085156817.1">
    <property type="nucleotide sequence ID" value="NZ_AP022612.1"/>
</dbReference>
<protein>
    <submittedName>
        <fullName evidence="2">Pyridoxamine 5'-phosphate oxidase</fullName>
    </submittedName>
</protein>
<sequence length="157" mass="17534">MTDLKMTAAERTEFLADNHVAIIAIERGNKPPLTVPIWYRVDEAGDVEIWTELGSMKERLIRAAGRFSLAVQQETTPYRYVSVGGPASIREDIPREGVLPIVRRYVSDEEIEEYLDANYTDKAVLITMRPEVWNSADYSKESAVPVSAAVTSGSERG</sequence>
<dbReference type="Gene3D" id="2.30.110.10">
    <property type="entry name" value="Electron Transport, Fmn-binding Protein, Chain A"/>
    <property type="match status" value="1"/>
</dbReference>
<reference evidence="2" key="2">
    <citation type="submission" date="2020-02" db="EMBL/GenBank/DDBJ databases">
        <authorList>
            <person name="Matsumoto Y."/>
            <person name="Motooka D."/>
            <person name="Nakamura S."/>
        </authorList>
    </citation>
    <scope>NUCLEOTIDE SEQUENCE</scope>
    <source>
        <strain evidence="2">JCM 13671</strain>
    </source>
</reference>
<evidence type="ECO:0000313" key="3">
    <source>
        <dbReference type="Proteomes" id="UP000466931"/>
    </source>
</evidence>
<dbReference type="AlphaFoldDB" id="A0A7I7Y5G4"/>
<dbReference type="GO" id="GO:0005829">
    <property type="term" value="C:cytosol"/>
    <property type="evidence" value="ECO:0007669"/>
    <property type="project" value="TreeGrafter"/>
</dbReference>
<dbReference type="Proteomes" id="UP000466931">
    <property type="component" value="Chromosome"/>
</dbReference>